<gene>
    <name evidence="1" type="ORF">J5Y09_22785</name>
</gene>
<sequence>MASRILLLIILLMGGGCALGGGTAEVPSAPPPAPEARDRGRAAALHLYGLRALRPPRGQAAD</sequence>
<proteinExistence type="predicted"/>
<dbReference type="EMBL" id="JAGIYZ010000037">
    <property type="protein sequence ID" value="MBP0466773.1"/>
    <property type="molecule type" value="Genomic_DNA"/>
</dbReference>
<dbReference type="Proteomes" id="UP000680815">
    <property type="component" value="Unassembled WGS sequence"/>
</dbReference>
<accession>A0ABS4AZG8</accession>
<evidence type="ECO:0000313" key="1">
    <source>
        <dbReference type="EMBL" id="MBP0466773.1"/>
    </source>
</evidence>
<reference evidence="1 2" key="1">
    <citation type="submission" date="2021-03" db="EMBL/GenBank/DDBJ databases">
        <authorList>
            <person name="So Y."/>
        </authorList>
    </citation>
    <scope>NUCLEOTIDE SEQUENCE [LARGE SCALE GENOMIC DNA]</scope>
    <source>
        <strain evidence="1 2">PWR1</strain>
    </source>
</reference>
<evidence type="ECO:0000313" key="2">
    <source>
        <dbReference type="Proteomes" id="UP000680815"/>
    </source>
</evidence>
<organism evidence="1 2">
    <name type="scientific">Roseomonas nitratireducens</name>
    <dbReference type="NCBI Taxonomy" id="2820810"/>
    <lineage>
        <taxon>Bacteria</taxon>
        <taxon>Pseudomonadati</taxon>
        <taxon>Pseudomonadota</taxon>
        <taxon>Alphaproteobacteria</taxon>
        <taxon>Acetobacterales</taxon>
        <taxon>Roseomonadaceae</taxon>
        <taxon>Roseomonas</taxon>
    </lineage>
</organism>
<dbReference type="RefSeq" id="WP_209354162.1">
    <property type="nucleotide sequence ID" value="NZ_JAGIYZ010000037.1"/>
</dbReference>
<feature type="non-terminal residue" evidence="1">
    <location>
        <position position="62"/>
    </location>
</feature>
<protein>
    <submittedName>
        <fullName evidence="1">Uncharacterized protein</fullName>
    </submittedName>
</protein>
<name>A0ABS4AZG8_9PROT</name>
<dbReference type="PROSITE" id="PS51257">
    <property type="entry name" value="PROKAR_LIPOPROTEIN"/>
    <property type="match status" value="1"/>
</dbReference>
<comment type="caution">
    <text evidence="1">The sequence shown here is derived from an EMBL/GenBank/DDBJ whole genome shotgun (WGS) entry which is preliminary data.</text>
</comment>
<keyword evidence="2" id="KW-1185">Reference proteome</keyword>